<proteinExistence type="predicted"/>
<accession>A0ABT6G0I3</accession>
<comment type="caution">
    <text evidence="1">The sequence shown here is derived from an EMBL/GenBank/DDBJ whole genome shotgun (WGS) entry which is preliminary data.</text>
</comment>
<dbReference type="InterPro" id="IPR013320">
    <property type="entry name" value="ConA-like_dom_sf"/>
</dbReference>
<gene>
    <name evidence="1" type="ORF">P7122_06720</name>
</gene>
<dbReference type="Gene3D" id="2.60.120.200">
    <property type="match status" value="1"/>
</dbReference>
<reference evidence="1 2" key="1">
    <citation type="submission" date="2023-03" db="EMBL/GenBank/DDBJ databases">
        <title>Strain YYF002 represents a novel species in the genus Winogradskyella isolated from seawater.</title>
        <authorList>
            <person name="Fu Z.-Y."/>
        </authorList>
    </citation>
    <scope>NUCLEOTIDE SEQUENCE [LARGE SCALE GENOMIC DNA]</scope>
    <source>
        <strain evidence="1 2">YYF002</strain>
    </source>
</reference>
<dbReference type="Proteomes" id="UP001529085">
    <property type="component" value="Unassembled WGS sequence"/>
</dbReference>
<evidence type="ECO:0000313" key="2">
    <source>
        <dbReference type="Proteomes" id="UP001529085"/>
    </source>
</evidence>
<dbReference type="RefSeq" id="WP_278005011.1">
    <property type="nucleotide sequence ID" value="NZ_JARSBN010000003.1"/>
</dbReference>
<organism evidence="1 2">
    <name type="scientific">Winogradskyella marincola</name>
    <dbReference type="NCBI Taxonomy" id="3037795"/>
    <lineage>
        <taxon>Bacteria</taxon>
        <taxon>Pseudomonadati</taxon>
        <taxon>Bacteroidota</taxon>
        <taxon>Flavobacteriia</taxon>
        <taxon>Flavobacteriales</taxon>
        <taxon>Flavobacteriaceae</taxon>
        <taxon>Winogradskyella</taxon>
    </lineage>
</organism>
<sequence>MKNSYLLFGLLLLLLNSCDKNDDNATTELYPENLVLYFPFNGNTLNEINAEQNGWVEGAALAPDIDGNENSAFSFDGIDDTILVVSPDNVLNLSNEFTISALVKPEEIKTQHVIRKGTATNGPSRLPYGISFSATGDIIFSITTENGQVFNQARKQGYTTNEWYLITGVLKDSKMLLYVNGELEVTKNISGNITLNNQPLLIGTRLGLPSDTFKGIIDEVRIYNSGLSELEVAELFNNL</sequence>
<dbReference type="Pfam" id="PF13385">
    <property type="entry name" value="Laminin_G_3"/>
    <property type="match status" value="1"/>
</dbReference>
<dbReference type="SUPFAM" id="SSF49899">
    <property type="entry name" value="Concanavalin A-like lectins/glucanases"/>
    <property type="match status" value="1"/>
</dbReference>
<protein>
    <submittedName>
        <fullName evidence="1">LamG domain-containing protein</fullName>
    </submittedName>
</protein>
<dbReference type="EMBL" id="JARSBN010000003">
    <property type="protein sequence ID" value="MDG4715555.1"/>
    <property type="molecule type" value="Genomic_DNA"/>
</dbReference>
<keyword evidence="2" id="KW-1185">Reference proteome</keyword>
<name>A0ABT6G0I3_9FLAO</name>
<evidence type="ECO:0000313" key="1">
    <source>
        <dbReference type="EMBL" id="MDG4715555.1"/>
    </source>
</evidence>